<comment type="caution">
    <text evidence="2">The sequence shown here is derived from an EMBL/GenBank/DDBJ whole genome shotgun (WGS) entry which is preliminary data.</text>
</comment>
<keyword evidence="1" id="KW-0472">Membrane</keyword>
<keyword evidence="3" id="KW-1185">Reference proteome</keyword>
<feature type="transmembrane region" description="Helical" evidence="1">
    <location>
        <begin position="84"/>
        <end position="103"/>
    </location>
</feature>
<reference evidence="2" key="2">
    <citation type="submission" date="2023-01" db="EMBL/GenBank/DDBJ databases">
        <authorList>
            <person name="Sun Q."/>
            <person name="Evtushenko L."/>
        </authorList>
    </citation>
    <scope>NUCLEOTIDE SEQUENCE</scope>
    <source>
        <strain evidence="2">VKM B-2484</strain>
    </source>
</reference>
<accession>A0A9W6N1U2</accession>
<sequence length="269" mass="28761">MAEDDGLARMDSISWEMLNAYVDEELAPHMAAEVAAAVARDPSTAARVATLAQLRSATRALPAEEDVPPLLPPRQGPAVSSRPLAFAASFAALLMLAGVLVWHTTRVPPEASPLRQAVAAHEQWLSGATPLAGGGIPVTLTSYEAEGLPDLSMALLQLSYISIDPTMRDGGGLLAGYRGPHGCRLGLWIGPHSNRWNGTPARADQERLHIRAWSSDRADYALLSRGMDSERLDRIADIVAHMTLRSRKPTSEQVAALREIPGIGQPCGT</sequence>
<organism evidence="2 3">
    <name type="scientific">Ancylobacter dichloromethanicus</name>
    <dbReference type="NCBI Taxonomy" id="518825"/>
    <lineage>
        <taxon>Bacteria</taxon>
        <taxon>Pseudomonadati</taxon>
        <taxon>Pseudomonadota</taxon>
        <taxon>Alphaproteobacteria</taxon>
        <taxon>Hyphomicrobiales</taxon>
        <taxon>Xanthobacteraceae</taxon>
        <taxon>Ancylobacter</taxon>
    </lineage>
</organism>
<name>A0A9W6N1U2_9HYPH</name>
<dbReference type="EMBL" id="BSFJ01000043">
    <property type="protein sequence ID" value="GLK74530.1"/>
    <property type="molecule type" value="Genomic_DNA"/>
</dbReference>
<keyword evidence="1" id="KW-0812">Transmembrane</keyword>
<dbReference type="AlphaFoldDB" id="A0A9W6N1U2"/>
<evidence type="ECO:0000313" key="2">
    <source>
        <dbReference type="EMBL" id="GLK74530.1"/>
    </source>
</evidence>
<evidence type="ECO:0000313" key="3">
    <source>
        <dbReference type="Proteomes" id="UP001143370"/>
    </source>
</evidence>
<evidence type="ECO:0000256" key="1">
    <source>
        <dbReference type="SAM" id="Phobius"/>
    </source>
</evidence>
<reference evidence="2" key="1">
    <citation type="journal article" date="2014" name="Int. J. Syst. Evol. Microbiol.">
        <title>Complete genome sequence of Corynebacterium casei LMG S-19264T (=DSM 44701T), isolated from a smear-ripened cheese.</title>
        <authorList>
            <consortium name="US DOE Joint Genome Institute (JGI-PGF)"/>
            <person name="Walter F."/>
            <person name="Albersmeier A."/>
            <person name="Kalinowski J."/>
            <person name="Ruckert C."/>
        </authorList>
    </citation>
    <scope>NUCLEOTIDE SEQUENCE</scope>
    <source>
        <strain evidence="2">VKM B-2484</strain>
    </source>
</reference>
<gene>
    <name evidence="2" type="ORF">GCM10017643_46480</name>
</gene>
<dbReference type="Proteomes" id="UP001143370">
    <property type="component" value="Unassembled WGS sequence"/>
</dbReference>
<dbReference type="RefSeq" id="WP_213369985.1">
    <property type="nucleotide sequence ID" value="NZ_BSFJ01000043.1"/>
</dbReference>
<evidence type="ECO:0008006" key="4">
    <source>
        <dbReference type="Google" id="ProtNLM"/>
    </source>
</evidence>
<keyword evidence="1" id="KW-1133">Transmembrane helix</keyword>
<protein>
    <recommendedName>
        <fullName evidence="4">Anti-sigma factor</fullName>
    </recommendedName>
</protein>
<proteinExistence type="predicted"/>